<proteinExistence type="inferred from homology"/>
<organism evidence="9 10">
    <name type="scientific">Candidatus Flavonifractor merdigallinarum</name>
    <dbReference type="NCBI Taxonomy" id="2838589"/>
    <lineage>
        <taxon>Bacteria</taxon>
        <taxon>Bacillati</taxon>
        <taxon>Bacillota</taxon>
        <taxon>Clostridia</taxon>
        <taxon>Eubacteriales</taxon>
        <taxon>Oscillospiraceae</taxon>
        <taxon>Flavonifractor</taxon>
    </lineage>
</organism>
<evidence type="ECO:0000256" key="4">
    <source>
        <dbReference type="ARBA" id="ARBA00022692"/>
    </source>
</evidence>
<feature type="transmembrane region" description="Helical" evidence="8">
    <location>
        <begin position="566"/>
        <end position="588"/>
    </location>
</feature>
<dbReference type="Gene3D" id="3.30.70.2750">
    <property type="match status" value="1"/>
</dbReference>
<dbReference type="GO" id="GO:0046961">
    <property type="term" value="F:proton-transporting ATPase activity, rotational mechanism"/>
    <property type="evidence" value="ECO:0007669"/>
    <property type="project" value="InterPro"/>
</dbReference>
<dbReference type="GO" id="GO:0051117">
    <property type="term" value="F:ATPase binding"/>
    <property type="evidence" value="ECO:0007669"/>
    <property type="project" value="TreeGrafter"/>
</dbReference>
<evidence type="ECO:0000313" key="10">
    <source>
        <dbReference type="Proteomes" id="UP000823868"/>
    </source>
</evidence>
<evidence type="ECO:0000256" key="7">
    <source>
        <dbReference type="ARBA" id="ARBA00023136"/>
    </source>
</evidence>
<keyword evidence="6" id="KW-0406">Ion transport</keyword>
<dbReference type="GO" id="GO:0016471">
    <property type="term" value="C:vacuolar proton-transporting V-type ATPase complex"/>
    <property type="evidence" value="ECO:0007669"/>
    <property type="project" value="TreeGrafter"/>
</dbReference>
<dbReference type="Proteomes" id="UP000823868">
    <property type="component" value="Unassembled WGS sequence"/>
</dbReference>
<dbReference type="PANTHER" id="PTHR11629">
    <property type="entry name" value="VACUOLAR PROTON ATPASES"/>
    <property type="match status" value="1"/>
</dbReference>
<feature type="transmembrane region" description="Helical" evidence="8">
    <location>
        <begin position="464"/>
        <end position="485"/>
    </location>
</feature>
<dbReference type="InterPro" id="IPR002490">
    <property type="entry name" value="V-ATPase_116kDa_su"/>
</dbReference>
<comment type="subcellular location">
    <subcellularLocation>
        <location evidence="1">Membrane</location>
        <topology evidence="1">Multi-pass membrane protein</topology>
    </subcellularLocation>
</comment>
<evidence type="ECO:0000256" key="1">
    <source>
        <dbReference type="ARBA" id="ARBA00004141"/>
    </source>
</evidence>
<evidence type="ECO:0000256" key="6">
    <source>
        <dbReference type="ARBA" id="ARBA00023065"/>
    </source>
</evidence>
<evidence type="ECO:0000313" key="9">
    <source>
        <dbReference type="EMBL" id="HIY20877.1"/>
    </source>
</evidence>
<comment type="similarity">
    <text evidence="2">Belongs to the V-ATPase 116 kDa subunit family.</text>
</comment>
<dbReference type="PANTHER" id="PTHR11629:SF63">
    <property type="entry name" value="V-TYPE PROTON ATPASE SUBUNIT A"/>
    <property type="match status" value="1"/>
</dbReference>
<keyword evidence="7 8" id="KW-0472">Membrane</keyword>
<name>A0A9D1Y885_9FIRM</name>
<keyword evidence="5 8" id="KW-1133">Transmembrane helix</keyword>
<feature type="transmembrane region" description="Helical" evidence="8">
    <location>
        <begin position="403"/>
        <end position="423"/>
    </location>
</feature>
<sequence length="656" mass="72773">MSIVKMKRLRVIGLEEERDALLQQLLHVGCVEVTEPSDKLADPEWTALLRRESSVLSDVKSQANTVSAALEALQKYAPVKGGLFILRRNIREKDFLNDEKLGAALDCAGEINQRTQRINHLASQENRLNTQRAALVPWKSLDLPLDTKSTQHVKITLGACPAAVELSELTSAVTQAAPTSELMEVGTDKELHYLLFCCHKSEAEEAAQALKQYGFSATNFKEFTGTAAENIDRIDAELREIAAERDRLAAEIASFAPRRQELQVCSDRVEQELCKAGAREKLLTNGTVIFLEGWVTELGLPQLEKALGAFACAWETAEPLEEEEPPILLKNPKYMEPINMVTEMYSMPAYRGIDPNPLIFWFFLFFFGFMFADVAYGIIIWGVSYAIWKKYHPKGTMGYMFRLGQYMGISTFICGIFTGGFFGDLVPKFADQMLGIPMEGLPGWVQTFSNGIIVNPIEDPMTTLVLAIVIGVIQLVFGQCIHIYMGFRDGTPLDGLLDVVPWWLFFGSIGLVAAGLPGWWILVGCLILVATQGHTKRGFFGKLMGGVASLYDVTSWLSDVLSYSRLMALMLATSVIASVMNTLGTLGGMTVGGIILFVVVFIIGHVFNVGVNIIGTYVHAARLQYLEFFGKFYVEGGQSFQPMTYNTKYVDIIEEE</sequence>
<evidence type="ECO:0000256" key="3">
    <source>
        <dbReference type="ARBA" id="ARBA00022448"/>
    </source>
</evidence>
<protein>
    <submittedName>
        <fullName evidence="9">V-type ATP synthase subunit I</fullName>
    </submittedName>
</protein>
<gene>
    <name evidence="9" type="ORF">H9841_03115</name>
</gene>
<keyword evidence="3" id="KW-0813">Transport</keyword>
<dbReference type="GO" id="GO:0007035">
    <property type="term" value="P:vacuolar acidification"/>
    <property type="evidence" value="ECO:0007669"/>
    <property type="project" value="TreeGrafter"/>
</dbReference>
<dbReference type="Pfam" id="PF01496">
    <property type="entry name" value="V_ATPase_I"/>
    <property type="match status" value="1"/>
</dbReference>
<dbReference type="Gene3D" id="1.20.1460.20">
    <property type="match status" value="1"/>
</dbReference>
<accession>A0A9D1Y885</accession>
<dbReference type="GO" id="GO:0033179">
    <property type="term" value="C:proton-transporting V-type ATPase, V0 domain"/>
    <property type="evidence" value="ECO:0007669"/>
    <property type="project" value="InterPro"/>
</dbReference>
<evidence type="ECO:0000256" key="8">
    <source>
        <dbReference type="SAM" id="Phobius"/>
    </source>
</evidence>
<dbReference type="AlphaFoldDB" id="A0A9D1Y885"/>
<reference evidence="9" key="2">
    <citation type="submission" date="2021-04" db="EMBL/GenBank/DDBJ databases">
        <authorList>
            <person name="Gilroy R."/>
        </authorList>
    </citation>
    <scope>NUCLEOTIDE SEQUENCE</scope>
    <source>
        <strain evidence="9">ChiBcec16_6824</strain>
    </source>
</reference>
<dbReference type="EMBL" id="DXDX01000060">
    <property type="protein sequence ID" value="HIY20877.1"/>
    <property type="molecule type" value="Genomic_DNA"/>
</dbReference>
<dbReference type="Gene3D" id="3.30.70.2170">
    <property type="match status" value="1"/>
</dbReference>
<feature type="transmembrane region" description="Helical" evidence="8">
    <location>
        <begin position="594"/>
        <end position="618"/>
    </location>
</feature>
<keyword evidence="4 8" id="KW-0812">Transmembrane</keyword>
<evidence type="ECO:0000256" key="2">
    <source>
        <dbReference type="ARBA" id="ARBA00009904"/>
    </source>
</evidence>
<feature type="transmembrane region" description="Helical" evidence="8">
    <location>
        <begin position="505"/>
        <end position="530"/>
    </location>
</feature>
<comment type="caution">
    <text evidence="9">The sequence shown here is derived from an EMBL/GenBank/DDBJ whole genome shotgun (WGS) entry which is preliminary data.</text>
</comment>
<evidence type="ECO:0000256" key="5">
    <source>
        <dbReference type="ARBA" id="ARBA00022989"/>
    </source>
</evidence>
<reference evidence="9" key="1">
    <citation type="journal article" date="2021" name="PeerJ">
        <title>Extensive microbial diversity within the chicken gut microbiome revealed by metagenomics and culture.</title>
        <authorList>
            <person name="Gilroy R."/>
            <person name="Ravi A."/>
            <person name="Getino M."/>
            <person name="Pursley I."/>
            <person name="Horton D.L."/>
            <person name="Alikhan N.F."/>
            <person name="Baker D."/>
            <person name="Gharbi K."/>
            <person name="Hall N."/>
            <person name="Watson M."/>
            <person name="Adriaenssens E.M."/>
            <person name="Foster-Nyarko E."/>
            <person name="Jarju S."/>
            <person name="Secka A."/>
            <person name="Antonio M."/>
            <person name="Oren A."/>
            <person name="Chaudhuri R.R."/>
            <person name="La Ragione R."/>
            <person name="Hildebrand F."/>
            <person name="Pallen M.J."/>
        </authorList>
    </citation>
    <scope>NUCLEOTIDE SEQUENCE</scope>
    <source>
        <strain evidence="9">ChiBcec16_6824</strain>
    </source>
</reference>
<feature type="transmembrane region" description="Helical" evidence="8">
    <location>
        <begin position="358"/>
        <end position="383"/>
    </location>
</feature>